<keyword evidence="2" id="KW-0285">Flavoprotein</keyword>
<dbReference type="Proteomes" id="UP001594351">
    <property type="component" value="Unassembled WGS sequence"/>
</dbReference>
<evidence type="ECO:0000256" key="2">
    <source>
        <dbReference type="ARBA" id="ARBA00022630"/>
    </source>
</evidence>
<gene>
    <name evidence="5" type="ORF">ACFL27_09255</name>
</gene>
<protein>
    <submittedName>
        <fullName evidence="5">NAD(P)/FAD-dependent oxidoreductase</fullName>
    </submittedName>
</protein>
<reference evidence="5 6" key="1">
    <citation type="submission" date="2024-09" db="EMBL/GenBank/DDBJ databases">
        <title>Laminarin stimulates single cell rates of sulfate reduction while oxygen inhibits transcriptomic activity in coastal marine sediment.</title>
        <authorList>
            <person name="Lindsay M."/>
            <person name="Orcutt B."/>
            <person name="Emerson D."/>
            <person name="Stepanauskas R."/>
            <person name="D'Angelo T."/>
        </authorList>
    </citation>
    <scope>NUCLEOTIDE SEQUENCE [LARGE SCALE GENOMIC DNA]</scope>
    <source>
        <strain evidence="5">SAG AM-311-K15</strain>
    </source>
</reference>
<sequence length="333" mass="37452">MHYVIIGCGASGLKAAKTIRENDPQGEINIISSDIWPLYVKPVLADFIGGQIDTSRMAYMSMSSIDELKINIITGKRVSAIVPAENRLIFSDSSDLKYQFLLIATGSYPEIPASHQKFRDKMRVLNTLSDAVRIKNESFRSNRAVVIGGGHHALEMLRCLHVQKNIDLTFLTDQDTFWERDHPISSDTVVDLLQKEKINIQWNKGVVDIIDLDGESYRVITETGNVFDVQMILYAPRFVPNMDLVKGSTIKTDKGILVSEDLRTNIPNIYACGDVAQVFDINKGLNRINFGWASASKQGALAGQNMTGKDHVFIPAHEEYFKQLYGDRLLKRW</sequence>
<dbReference type="Gene3D" id="3.50.50.60">
    <property type="entry name" value="FAD/NAD(P)-binding domain"/>
    <property type="match status" value="2"/>
</dbReference>
<proteinExistence type="predicted"/>
<evidence type="ECO:0000256" key="1">
    <source>
        <dbReference type="ARBA" id="ARBA00001974"/>
    </source>
</evidence>
<accession>A0ABV6YWC5</accession>
<dbReference type="PRINTS" id="PR00469">
    <property type="entry name" value="PNDRDTASEII"/>
</dbReference>
<comment type="cofactor">
    <cofactor evidence="1">
        <name>FAD</name>
        <dbReference type="ChEBI" id="CHEBI:57692"/>
    </cofactor>
</comment>
<comment type="caution">
    <text evidence="5">The sequence shown here is derived from an EMBL/GenBank/DDBJ whole genome shotgun (WGS) entry which is preliminary data.</text>
</comment>
<dbReference type="EMBL" id="JBHPBY010000094">
    <property type="protein sequence ID" value="MFC1850363.1"/>
    <property type="molecule type" value="Genomic_DNA"/>
</dbReference>
<dbReference type="SUPFAM" id="SSF51905">
    <property type="entry name" value="FAD/NAD(P)-binding domain"/>
    <property type="match status" value="1"/>
</dbReference>
<dbReference type="InterPro" id="IPR023753">
    <property type="entry name" value="FAD/NAD-binding_dom"/>
</dbReference>
<keyword evidence="6" id="KW-1185">Reference proteome</keyword>
<organism evidence="5 6">
    <name type="scientific">candidate division CSSED10-310 bacterium</name>
    <dbReference type="NCBI Taxonomy" id="2855610"/>
    <lineage>
        <taxon>Bacteria</taxon>
        <taxon>Bacteria division CSSED10-310</taxon>
    </lineage>
</organism>
<keyword evidence="3" id="KW-0274">FAD</keyword>
<evidence type="ECO:0000259" key="4">
    <source>
        <dbReference type="Pfam" id="PF07992"/>
    </source>
</evidence>
<dbReference type="PANTHER" id="PTHR43429">
    <property type="entry name" value="PYRIDINE NUCLEOTIDE-DISULFIDE OXIDOREDUCTASE DOMAIN-CONTAINING"/>
    <property type="match status" value="1"/>
</dbReference>
<dbReference type="PANTHER" id="PTHR43429:SF3">
    <property type="entry name" value="NITRITE REDUCTASE [NAD(P)H]"/>
    <property type="match status" value="1"/>
</dbReference>
<evidence type="ECO:0000256" key="3">
    <source>
        <dbReference type="ARBA" id="ARBA00022827"/>
    </source>
</evidence>
<dbReference type="InterPro" id="IPR050260">
    <property type="entry name" value="FAD-bd_OxRdtase"/>
</dbReference>
<dbReference type="InterPro" id="IPR036188">
    <property type="entry name" value="FAD/NAD-bd_sf"/>
</dbReference>
<name>A0ABV6YWC5_UNCC1</name>
<evidence type="ECO:0000313" key="5">
    <source>
        <dbReference type="EMBL" id="MFC1850363.1"/>
    </source>
</evidence>
<feature type="domain" description="FAD/NAD(P)-binding" evidence="4">
    <location>
        <begin position="2"/>
        <end position="282"/>
    </location>
</feature>
<dbReference type="Pfam" id="PF07992">
    <property type="entry name" value="Pyr_redox_2"/>
    <property type="match status" value="1"/>
</dbReference>
<evidence type="ECO:0000313" key="6">
    <source>
        <dbReference type="Proteomes" id="UP001594351"/>
    </source>
</evidence>
<dbReference type="PRINTS" id="PR00368">
    <property type="entry name" value="FADPNR"/>
</dbReference>